<dbReference type="InterPro" id="IPR036565">
    <property type="entry name" value="Mur-like_cat_sf"/>
</dbReference>
<dbReference type="Pfam" id="PF08245">
    <property type="entry name" value="Mur_ligase_M"/>
    <property type="match status" value="1"/>
</dbReference>
<dbReference type="InterPro" id="IPR013221">
    <property type="entry name" value="Mur_ligase_cen"/>
</dbReference>
<dbReference type="AlphaFoldDB" id="K1SSV1"/>
<keyword evidence="2" id="KW-0547">Nucleotide-binding</keyword>
<proteinExistence type="predicted"/>
<protein>
    <submittedName>
        <fullName evidence="6">UDP-N-acetylmuramoylalanyl-D-glutamyl-2, 6-diaminopimelate/D-alanyl-D-alanyl ligase</fullName>
    </submittedName>
</protein>
<evidence type="ECO:0000256" key="3">
    <source>
        <dbReference type="ARBA" id="ARBA00022840"/>
    </source>
</evidence>
<dbReference type="InterPro" id="IPR000713">
    <property type="entry name" value="Mur_ligase_N"/>
</dbReference>
<sequence length="214" mass="23081">MELTLSRIAKAVGGRLSGYDCIVTSVSTDSRDIPKGCLFICLEGEKFDGHDFVSQAAQNGAAAVLVRKKVDSRIPVITVKDTGKALLDLAGYYRGTLDNLTVVGLTGSVGKTTTKEMTYAVLAEQFKTIKTEGNLNNEIGMPKTLLRLKDDTEAAVIEMGMNHFGEIERMTKSSRPDIGIITNIGVSHIEYLGSRDGILKAKLEILEGMKKGAP</sequence>
<dbReference type="PANTHER" id="PTHR43024">
    <property type="entry name" value="UDP-N-ACETYLMURAMOYL-TRIPEPTIDE--D-ALANYL-D-ALANINE LIGASE"/>
    <property type="match status" value="1"/>
</dbReference>
<name>K1SSV1_9ZZZZ</name>
<dbReference type="GO" id="GO:0005524">
    <property type="term" value="F:ATP binding"/>
    <property type="evidence" value="ECO:0007669"/>
    <property type="project" value="UniProtKB-KW"/>
</dbReference>
<dbReference type="SUPFAM" id="SSF63418">
    <property type="entry name" value="MurE/MurF N-terminal domain"/>
    <property type="match status" value="1"/>
</dbReference>
<feature type="non-terminal residue" evidence="6">
    <location>
        <position position="214"/>
    </location>
</feature>
<dbReference type="Gene3D" id="3.40.1190.10">
    <property type="entry name" value="Mur-like, catalytic domain"/>
    <property type="match status" value="1"/>
</dbReference>
<feature type="domain" description="Mur ligase central" evidence="5">
    <location>
        <begin position="106"/>
        <end position="212"/>
    </location>
</feature>
<keyword evidence="1 6" id="KW-0436">Ligase</keyword>
<reference evidence="6" key="1">
    <citation type="journal article" date="2013" name="Environ. Microbiol.">
        <title>Microbiota from the distal guts of lean and obese adolescents exhibit partial functional redundancy besides clear differences in community structure.</title>
        <authorList>
            <person name="Ferrer M."/>
            <person name="Ruiz A."/>
            <person name="Lanza F."/>
            <person name="Haange S.B."/>
            <person name="Oberbach A."/>
            <person name="Till H."/>
            <person name="Bargiela R."/>
            <person name="Campoy C."/>
            <person name="Segura M.T."/>
            <person name="Richter M."/>
            <person name="von Bergen M."/>
            <person name="Seifert J."/>
            <person name="Suarez A."/>
        </authorList>
    </citation>
    <scope>NUCLEOTIDE SEQUENCE</scope>
</reference>
<evidence type="ECO:0000259" key="4">
    <source>
        <dbReference type="Pfam" id="PF01225"/>
    </source>
</evidence>
<keyword evidence="3" id="KW-0067">ATP-binding</keyword>
<dbReference type="PANTHER" id="PTHR43024:SF1">
    <property type="entry name" value="UDP-N-ACETYLMURAMOYL-TRIPEPTIDE--D-ALANYL-D-ALANINE LIGASE"/>
    <property type="match status" value="1"/>
</dbReference>
<dbReference type="GO" id="GO:0016881">
    <property type="term" value="F:acid-amino acid ligase activity"/>
    <property type="evidence" value="ECO:0007669"/>
    <property type="project" value="InterPro"/>
</dbReference>
<dbReference type="Pfam" id="PF01225">
    <property type="entry name" value="Mur_ligase"/>
    <property type="match status" value="1"/>
</dbReference>
<dbReference type="SUPFAM" id="SSF53623">
    <property type="entry name" value="MurD-like peptide ligases, catalytic domain"/>
    <property type="match status" value="1"/>
</dbReference>
<evidence type="ECO:0000256" key="1">
    <source>
        <dbReference type="ARBA" id="ARBA00022598"/>
    </source>
</evidence>
<dbReference type="EMBL" id="AJWY01008658">
    <property type="protein sequence ID" value="EKC60603.1"/>
    <property type="molecule type" value="Genomic_DNA"/>
</dbReference>
<dbReference type="InterPro" id="IPR035911">
    <property type="entry name" value="MurE/MurF_N"/>
</dbReference>
<gene>
    <name evidence="6" type="ORF">LEA_12781</name>
</gene>
<feature type="domain" description="Mur ligase N-terminal catalytic" evidence="4">
    <location>
        <begin position="23"/>
        <end position="70"/>
    </location>
</feature>
<dbReference type="InterPro" id="IPR051046">
    <property type="entry name" value="MurCDEF_CellWall_CoF430Synth"/>
</dbReference>
<evidence type="ECO:0000313" key="6">
    <source>
        <dbReference type="EMBL" id="EKC60603.1"/>
    </source>
</evidence>
<evidence type="ECO:0000259" key="5">
    <source>
        <dbReference type="Pfam" id="PF08245"/>
    </source>
</evidence>
<organism evidence="6">
    <name type="scientific">human gut metagenome</name>
    <dbReference type="NCBI Taxonomy" id="408170"/>
    <lineage>
        <taxon>unclassified sequences</taxon>
        <taxon>metagenomes</taxon>
        <taxon>organismal metagenomes</taxon>
    </lineage>
</organism>
<accession>K1SSV1</accession>
<evidence type="ECO:0000256" key="2">
    <source>
        <dbReference type="ARBA" id="ARBA00022741"/>
    </source>
</evidence>
<dbReference type="Gene3D" id="3.40.1390.10">
    <property type="entry name" value="MurE/MurF, N-terminal domain"/>
    <property type="match status" value="1"/>
</dbReference>
<comment type="caution">
    <text evidence="6">The sequence shown here is derived from an EMBL/GenBank/DDBJ whole genome shotgun (WGS) entry which is preliminary data.</text>
</comment>